<dbReference type="Pfam" id="PF03004">
    <property type="entry name" value="Transposase_24"/>
    <property type="match status" value="1"/>
</dbReference>
<proteinExistence type="predicted"/>
<organism evidence="2 3">
    <name type="scientific">Cuscuta europaea</name>
    <name type="common">European dodder</name>
    <dbReference type="NCBI Taxonomy" id="41803"/>
    <lineage>
        <taxon>Eukaryota</taxon>
        <taxon>Viridiplantae</taxon>
        <taxon>Streptophyta</taxon>
        <taxon>Embryophyta</taxon>
        <taxon>Tracheophyta</taxon>
        <taxon>Spermatophyta</taxon>
        <taxon>Magnoliopsida</taxon>
        <taxon>eudicotyledons</taxon>
        <taxon>Gunneridae</taxon>
        <taxon>Pentapetalae</taxon>
        <taxon>asterids</taxon>
        <taxon>lamiids</taxon>
        <taxon>Solanales</taxon>
        <taxon>Convolvulaceae</taxon>
        <taxon>Cuscuteae</taxon>
        <taxon>Cuscuta</taxon>
        <taxon>Cuscuta subgen. Cuscuta</taxon>
    </lineage>
</organism>
<evidence type="ECO:0000313" key="3">
    <source>
        <dbReference type="Proteomes" id="UP001152484"/>
    </source>
</evidence>
<evidence type="ECO:0000256" key="1">
    <source>
        <dbReference type="SAM" id="Coils"/>
    </source>
</evidence>
<dbReference type="InterPro" id="IPR004252">
    <property type="entry name" value="Probable_transposase_24"/>
</dbReference>
<keyword evidence="3" id="KW-1185">Reference proteome</keyword>
<sequence length="235" mass="27818">MKSHMWDSVTEAFEGDDLLSHQDDVLKHMCELWNKWRGRMHLTYIMNKTMNEALKIVPDDVIKDDWEWLVKDNYFTPQYKERSKRASKNRSYLPMLHRMDSKPVREVIYEMGGKDDNSPDMGVLFYETHKKKDKLVEPETIQKYEEICEVVQSNTSLRNVDVVEKCFGPQQRIHVICHGGGVTRKHLKGPSCKKAELEAKLNVRDEENHYLKNRLNTLEDEFQKIKEMLQSQEKS</sequence>
<protein>
    <submittedName>
        <fullName evidence="2">Uncharacterized protein</fullName>
    </submittedName>
</protein>
<dbReference type="OrthoDB" id="1729877at2759"/>
<reference evidence="2" key="1">
    <citation type="submission" date="2022-07" db="EMBL/GenBank/DDBJ databases">
        <authorList>
            <person name="Macas J."/>
            <person name="Novak P."/>
            <person name="Neumann P."/>
        </authorList>
    </citation>
    <scope>NUCLEOTIDE SEQUENCE</scope>
</reference>
<comment type="caution">
    <text evidence="2">The sequence shown here is derived from an EMBL/GenBank/DDBJ whole genome shotgun (WGS) entry which is preliminary data.</text>
</comment>
<dbReference type="PANTHER" id="PTHR33499:SF40">
    <property type="entry name" value="TRANSPOSASE-ASSOCIATED DOMAIN-CONTAINING PROTEIN"/>
    <property type="match status" value="1"/>
</dbReference>
<name>A0A9P0ZK86_CUSEU</name>
<feature type="coiled-coil region" evidence="1">
    <location>
        <begin position="208"/>
        <end position="235"/>
    </location>
</feature>
<evidence type="ECO:0000313" key="2">
    <source>
        <dbReference type="EMBL" id="CAH9103245.1"/>
    </source>
</evidence>
<dbReference type="EMBL" id="CAMAPE010000045">
    <property type="protein sequence ID" value="CAH9103245.1"/>
    <property type="molecule type" value="Genomic_DNA"/>
</dbReference>
<dbReference type="AlphaFoldDB" id="A0A9P0ZK86"/>
<keyword evidence="1" id="KW-0175">Coiled coil</keyword>
<dbReference type="Proteomes" id="UP001152484">
    <property type="component" value="Unassembled WGS sequence"/>
</dbReference>
<gene>
    <name evidence="2" type="ORF">CEURO_LOCUS16046</name>
</gene>
<dbReference type="PANTHER" id="PTHR33499">
    <property type="entry name" value="OS12G0282400 PROTEIN-RELATED"/>
    <property type="match status" value="1"/>
</dbReference>
<accession>A0A9P0ZK86</accession>